<evidence type="ECO:0000313" key="2">
    <source>
        <dbReference type="Proteomes" id="UP000612456"/>
    </source>
</evidence>
<name>A0A916ZG41_9BACL</name>
<comment type="caution">
    <text evidence="1">The sequence shown here is derived from an EMBL/GenBank/DDBJ whole genome shotgun (WGS) entry which is preliminary data.</text>
</comment>
<accession>A0A916ZG41</accession>
<evidence type="ECO:0000313" key="1">
    <source>
        <dbReference type="EMBL" id="GGD95417.1"/>
    </source>
</evidence>
<keyword evidence="2" id="KW-1185">Reference proteome</keyword>
<sequence>MVYTKPSTQDYDIYLHKIHGLKCDSTESSNCFHTINDLKSSHLTHQIIFMTAETKIFGDTDNKIRVVGIFNHFFVIENSLHPKSDNDNNIGVPLWVTIAQRPIGYLRSAVLA</sequence>
<dbReference type="AlphaFoldDB" id="A0A916ZG41"/>
<gene>
    <name evidence="1" type="ORF">GCM10010911_62630</name>
</gene>
<proteinExistence type="predicted"/>
<dbReference type="Proteomes" id="UP000612456">
    <property type="component" value="Unassembled WGS sequence"/>
</dbReference>
<reference evidence="1" key="2">
    <citation type="submission" date="2020-09" db="EMBL/GenBank/DDBJ databases">
        <authorList>
            <person name="Sun Q."/>
            <person name="Zhou Y."/>
        </authorList>
    </citation>
    <scope>NUCLEOTIDE SEQUENCE</scope>
    <source>
        <strain evidence="1">CGMCC 1.15178</strain>
    </source>
</reference>
<reference evidence="1" key="1">
    <citation type="journal article" date="2014" name="Int. J. Syst. Evol. Microbiol.">
        <title>Complete genome sequence of Corynebacterium casei LMG S-19264T (=DSM 44701T), isolated from a smear-ripened cheese.</title>
        <authorList>
            <consortium name="US DOE Joint Genome Institute (JGI-PGF)"/>
            <person name="Walter F."/>
            <person name="Albersmeier A."/>
            <person name="Kalinowski J."/>
            <person name="Ruckert C."/>
        </authorList>
    </citation>
    <scope>NUCLEOTIDE SEQUENCE</scope>
    <source>
        <strain evidence="1">CGMCC 1.15178</strain>
    </source>
</reference>
<dbReference type="EMBL" id="BMHP01000007">
    <property type="protein sequence ID" value="GGD95417.1"/>
    <property type="molecule type" value="Genomic_DNA"/>
</dbReference>
<protein>
    <submittedName>
        <fullName evidence="1">Uncharacterized protein</fullName>
    </submittedName>
</protein>
<organism evidence="1 2">
    <name type="scientific">Paenibacillus nasutitermitis</name>
    <dbReference type="NCBI Taxonomy" id="1652958"/>
    <lineage>
        <taxon>Bacteria</taxon>
        <taxon>Bacillati</taxon>
        <taxon>Bacillota</taxon>
        <taxon>Bacilli</taxon>
        <taxon>Bacillales</taxon>
        <taxon>Paenibacillaceae</taxon>
        <taxon>Paenibacillus</taxon>
    </lineage>
</organism>